<feature type="region of interest" description="Disordered" evidence="1">
    <location>
        <begin position="237"/>
        <end position="269"/>
    </location>
</feature>
<name>A0A423XBG7_9PEZI</name>
<accession>A0A423XBG7</accession>
<organism evidence="2 3">
    <name type="scientific">Cytospora leucostoma</name>
    <dbReference type="NCBI Taxonomy" id="1230097"/>
    <lineage>
        <taxon>Eukaryota</taxon>
        <taxon>Fungi</taxon>
        <taxon>Dikarya</taxon>
        <taxon>Ascomycota</taxon>
        <taxon>Pezizomycotina</taxon>
        <taxon>Sordariomycetes</taxon>
        <taxon>Sordariomycetidae</taxon>
        <taxon>Diaporthales</taxon>
        <taxon>Cytosporaceae</taxon>
        <taxon>Cytospora</taxon>
    </lineage>
</organism>
<protein>
    <submittedName>
        <fullName evidence="2">Uncharacterized protein</fullName>
    </submittedName>
</protein>
<evidence type="ECO:0000313" key="3">
    <source>
        <dbReference type="Proteomes" id="UP000285146"/>
    </source>
</evidence>
<evidence type="ECO:0000256" key="1">
    <source>
        <dbReference type="SAM" id="MobiDB-lite"/>
    </source>
</evidence>
<dbReference type="InParanoid" id="A0A423XBG7"/>
<proteinExistence type="predicted"/>
<comment type="caution">
    <text evidence="2">The sequence shown here is derived from an EMBL/GenBank/DDBJ whole genome shotgun (WGS) entry which is preliminary data.</text>
</comment>
<dbReference type="Proteomes" id="UP000285146">
    <property type="component" value="Unassembled WGS sequence"/>
</dbReference>
<evidence type="ECO:0000313" key="2">
    <source>
        <dbReference type="EMBL" id="ROW13317.1"/>
    </source>
</evidence>
<dbReference type="EMBL" id="LKEB01000020">
    <property type="protein sequence ID" value="ROW13317.1"/>
    <property type="molecule type" value="Genomic_DNA"/>
</dbReference>
<sequence>MRIPIISAVGTSSSLGPSMTSVAAAKGSSVIQAPLQTGNTFVVGGTTVVVMKTDMAVPIHMMTIAALAMASPDETVTNSKPTSTSTNTDTETITTIVDESEEPTYIVTSTIAITPTTSHTETTTSTNKDIETASRTVSRSKMHLVSRDDTDPPSYDDLHAYLIEAVDRAARQLRQKYIELGVWPELLQRYKELSWPPKIKDPRDPQKEDADRAVLGLVTLEELLEVVLTTALDAGEGETSVVPEGRLHGSITGNTDEPEAKAGMNSMPY</sequence>
<gene>
    <name evidence="2" type="ORF">VPNG_05413</name>
</gene>
<keyword evidence="3" id="KW-1185">Reference proteome</keyword>
<dbReference type="AlphaFoldDB" id="A0A423XBG7"/>
<reference evidence="2 3" key="1">
    <citation type="submission" date="2015-09" db="EMBL/GenBank/DDBJ databases">
        <title>Host preference determinants of Valsa canker pathogens revealed by comparative genomics.</title>
        <authorList>
            <person name="Yin Z."/>
            <person name="Huang L."/>
        </authorList>
    </citation>
    <scope>NUCLEOTIDE SEQUENCE [LARGE SCALE GENOMIC DNA]</scope>
    <source>
        <strain evidence="2 3">SXYLt</strain>
    </source>
</reference>